<evidence type="ECO:0000259" key="3">
    <source>
        <dbReference type="Pfam" id="PF14909"/>
    </source>
</evidence>
<accession>A0AAR5Q4P1</accession>
<keyword evidence="5" id="KW-1185">Reference proteome</keyword>
<dbReference type="InterPro" id="IPR042769">
    <property type="entry name" value="SPATA6_fam"/>
</dbReference>
<evidence type="ECO:0000313" key="4">
    <source>
        <dbReference type="EnsemblMetazoa" id="XP_019768219.1"/>
    </source>
</evidence>
<protein>
    <recommendedName>
        <fullName evidence="3">Spermatogenesis-associated protein 6 N-terminal domain-containing protein</fullName>
    </recommendedName>
</protein>
<dbReference type="GO" id="GO:0120212">
    <property type="term" value="C:sperm head-tail coupling apparatus"/>
    <property type="evidence" value="ECO:0007669"/>
    <property type="project" value="InterPro"/>
</dbReference>
<organism evidence="4 5">
    <name type="scientific">Dendroctonus ponderosae</name>
    <name type="common">Mountain pine beetle</name>
    <dbReference type="NCBI Taxonomy" id="77166"/>
    <lineage>
        <taxon>Eukaryota</taxon>
        <taxon>Metazoa</taxon>
        <taxon>Ecdysozoa</taxon>
        <taxon>Arthropoda</taxon>
        <taxon>Hexapoda</taxon>
        <taxon>Insecta</taxon>
        <taxon>Pterygota</taxon>
        <taxon>Neoptera</taxon>
        <taxon>Endopterygota</taxon>
        <taxon>Coleoptera</taxon>
        <taxon>Polyphaga</taxon>
        <taxon>Cucujiformia</taxon>
        <taxon>Curculionidae</taxon>
        <taxon>Scolytinae</taxon>
        <taxon>Dendroctonus</taxon>
    </lineage>
</organism>
<name>A0AAR5Q4P1_DENPD</name>
<dbReference type="AlphaFoldDB" id="A0AAR5Q4P1"/>
<dbReference type="GeneID" id="109543114"/>
<feature type="domain" description="Spermatogenesis-associated protein 6 N-terminal" evidence="3">
    <location>
        <begin position="10"/>
        <end position="150"/>
    </location>
</feature>
<evidence type="ECO:0000313" key="5">
    <source>
        <dbReference type="Proteomes" id="UP000019118"/>
    </source>
</evidence>
<dbReference type="GO" id="GO:0032027">
    <property type="term" value="F:myosin light chain binding"/>
    <property type="evidence" value="ECO:0007669"/>
    <property type="project" value="InterPro"/>
</dbReference>
<dbReference type="PANTHER" id="PTHR16435:SF6">
    <property type="entry name" value="IP09370P"/>
    <property type="match status" value="1"/>
</dbReference>
<evidence type="ECO:0000256" key="1">
    <source>
        <dbReference type="ARBA" id="ARBA00006215"/>
    </source>
</evidence>
<reference evidence="4" key="2">
    <citation type="submission" date="2024-08" db="UniProtKB">
        <authorList>
            <consortium name="EnsemblMetazoa"/>
        </authorList>
    </citation>
    <scope>IDENTIFICATION</scope>
</reference>
<dbReference type="Proteomes" id="UP000019118">
    <property type="component" value="Unassembled WGS sequence"/>
</dbReference>
<dbReference type="GO" id="GO:0007283">
    <property type="term" value="P:spermatogenesis"/>
    <property type="evidence" value="ECO:0007669"/>
    <property type="project" value="InterPro"/>
</dbReference>
<sequence>MSVTSRLVSVELAVGKVTCPGVWLCSNGKISLQIYMMDSVIQTDAHHPNFPILFNEKFKFYKRYLNKRCSAALQRSFAKEFFNAELIQWKNCDEGVILANFCSTLDDLLHPSNITSINKKTANVDVLMEPTKLFPGTIFPKLELRTQTSIETKFEIFKKENPAVHINTKKCNIPLDFRREKKKVYPKKVCHTIAYSKEQQRCPKVKTDKRPIFMYRKPDDNLILRINPNNVGHENVVERKNATNFVQKMKPKVIDKCSSCYCSHNSAFFSQECQETAVNSFIQRLNRNNQKQSENIRPCQCCFKNLGTSVNNLTFAAKQNCTCSNAIADNHSEKKVCFCCPEERATNLVQKLHERVINTLNVGSDAIESCFAECTICE</sequence>
<dbReference type="Pfam" id="PF14909">
    <property type="entry name" value="SPATA6"/>
    <property type="match status" value="1"/>
</dbReference>
<dbReference type="InterPro" id="IPR032732">
    <property type="entry name" value="SPATA6_N"/>
</dbReference>
<dbReference type="PANTHER" id="PTHR16435">
    <property type="entry name" value="SPERMATOGENESIS-ASSOCIATED PROTEIN 6 SPATA6"/>
    <property type="match status" value="1"/>
</dbReference>
<dbReference type="EnsemblMetazoa" id="XM_019912660.1">
    <property type="protein sequence ID" value="XP_019768219.1"/>
    <property type="gene ID" value="LOC109543114"/>
</dbReference>
<evidence type="ECO:0000256" key="2">
    <source>
        <dbReference type="ARBA" id="ARBA00022553"/>
    </source>
</evidence>
<keyword evidence="2" id="KW-0597">Phosphoprotein</keyword>
<proteinExistence type="inferred from homology"/>
<comment type="similarity">
    <text evidence="1">Belongs to the SPATA6 family.</text>
</comment>
<reference evidence="5" key="1">
    <citation type="journal article" date="2013" name="Genome Biol.">
        <title>Draft genome of the mountain pine beetle, Dendroctonus ponderosae Hopkins, a major forest pest.</title>
        <authorList>
            <person name="Keeling C.I."/>
            <person name="Yuen M.M."/>
            <person name="Liao N.Y."/>
            <person name="Docking T.R."/>
            <person name="Chan S.K."/>
            <person name="Taylor G.A."/>
            <person name="Palmquist D.L."/>
            <person name="Jackman S.D."/>
            <person name="Nguyen A."/>
            <person name="Li M."/>
            <person name="Henderson H."/>
            <person name="Janes J.K."/>
            <person name="Zhao Y."/>
            <person name="Pandoh P."/>
            <person name="Moore R."/>
            <person name="Sperling F.A."/>
            <person name="Huber D.P."/>
            <person name="Birol I."/>
            <person name="Jones S.J."/>
            <person name="Bohlmann J."/>
        </authorList>
    </citation>
    <scope>NUCLEOTIDE SEQUENCE</scope>
</reference>